<reference evidence="1" key="1">
    <citation type="submission" date="2020-02" db="EMBL/GenBank/DDBJ databases">
        <authorList>
            <person name="Meier V. D."/>
        </authorList>
    </citation>
    <scope>NUCLEOTIDE SEQUENCE</scope>
    <source>
        <strain evidence="1">AVDCRST_MAG71</strain>
    </source>
</reference>
<name>A0A6J4L2P0_9GAMM</name>
<proteinExistence type="predicted"/>
<dbReference type="EMBL" id="CADCUA010000324">
    <property type="protein sequence ID" value="CAA9321241.1"/>
    <property type="molecule type" value="Genomic_DNA"/>
</dbReference>
<protein>
    <submittedName>
        <fullName evidence="1">Uncharacterized protein</fullName>
    </submittedName>
</protein>
<evidence type="ECO:0000313" key="1">
    <source>
        <dbReference type="EMBL" id="CAA9321241.1"/>
    </source>
</evidence>
<gene>
    <name evidence="1" type="ORF">AVDCRST_MAG71-1268</name>
</gene>
<accession>A0A6J4L2P0</accession>
<sequence length="48" mass="5514">MVKYSPLFPRLFTAPVDKRLGDAVDKERIRSNYGRSSLFGDFFDSENA</sequence>
<organism evidence="1">
    <name type="scientific">uncultured Lysobacter sp</name>
    <dbReference type="NCBI Taxonomy" id="271060"/>
    <lineage>
        <taxon>Bacteria</taxon>
        <taxon>Pseudomonadati</taxon>
        <taxon>Pseudomonadota</taxon>
        <taxon>Gammaproteobacteria</taxon>
        <taxon>Lysobacterales</taxon>
        <taxon>Lysobacteraceae</taxon>
        <taxon>Lysobacter</taxon>
        <taxon>environmental samples</taxon>
    </lineage>
</organism>
<dbReference type="AlphaFoldDB" id="A0A6J4L2P0"/>